<dbReference type="Gene3D" id="2.20.140.10">
    <property type="entry name" value="WGR domain"/>
    <property type="match status" value="1"/>
</dbReference>
<comment type="subcellular location">
    <subcellularLocation>
        <location evidence="1">Nucleus</location>
    </subcellularLocation>
</comment>
<dbReference type="GO" id="GO:1990404">
    <property type="term" value="F:NAD+-protein mono-ADP-ribosyltransferase activity"/>
    <property type="evidence" value="ECO:0007669"/>
    <property type="project" value="TreeGrafter"/>
</dbReference>
<dbReference type="InterPro" id="IPR036930">
    <property type="entry name" value="WGR_dom_sf"/>
</dbReference>
<feature type="domain" description="PARP catalytic" evidence="8">
    <location>
        <begin position="393"/>
        <end position="583"/>
    </location>
</feature>
<dbReference type="InterPro" id="IPR036616">
    <property type="entry name" value="Poly(ADP-ribose)pol_reg_dom_sf"/>
</dbReference>
<evidence type="ECO:0000256" key="1">
    <source>
        <dbReference type="ARBA" id="ARBA00004123"/>
    </source>
</evidence>
<dbReference type="Pfam" id="PF05406">
    <property type="entry name" value="WGR"/>
    <property type="match status" value="1"/>
</dbReference>
<dbReference type="PANTHER" id="PTHR10459">
    <property type="entry name" value="DNA LIGASE"/>
    <property type="match status" value="1"/>
</dbReference>
<evidence type="ECO:0000259" key="8">
    <source>
        <dbReference type="PROSITE" id="PS51059"/>
    </source>
</evidence>
<dbReference type="Gene3D" id="3.90.228.10">
    <property type="match status" value="2"/>
</dbReference>
<evidence type="ECO:0000256" key="6">
    <source>
        <dbReference type="ARBA" id="ARBA00023242"/>
    </source>
</evidence>
<evidence type="ECO:0000313" key="11">
    <source>
        <dbReference type="Proteomes" id="UP000046393"/>
    </source>
</evidence>
<dbReference type="InterPro" id="IPR050800">
    <property type="entry name" value="ARTD/PARP"/>
</dbReference>
<dbReference type="PANTHER" id="PTHR10459:SF117">
    <property type="entry name" value="POLY [ADP-RIBOSE] POLYMERASE TANKYRASE"/>
    <property type="match status" value="1"/>
</dbReference>
<dbReference type="GO" id="GO:0003950">
    <property type="term" value="F:NAD+ poly-ADP-ribosyltransferase activity"/>
    <property type="evidence" value="ECO:0007669"/>
    <property type="project" value="UniProtKB-UniRule"/>
</dbReference>
<dbReference type="CDD" id="cd07997">
    <property type="entry name" value="WGR_PARP"/>
    <property type="match status" value="1"/>
</dbReference>
<dbReference type="AlphaFoldDB" id="A0A0N5ACC3"/>
<dbReference type="Proteomes" id="UP000046393">
    <property type="component" value="Unplaced"/>
</dbReference>
<dbReference type="Gene3D" id="1.20.142.10">
    <property type="entry name" value="Poly(ADP-ribose) polymerase, regulatory domain"/>
    <property type="match status" value="1"/>
</dbReference>
<dbReference type="InterPro" id="IPR004102">
    <property type="entry name" value="Poly(ADP-ribose)pol_reg_dom"/>
</dbReference>
<protein>
    <recommendedName>
        <fullName evidence="7">Poly [ADP-ribose] polymerase</fullName>
        <shortName evidence="7">PARP</shortName>
        <ecNumber evidence="7">2.4.2.-</ecNumber>
    </recommendedName>
</protein>
<feature type="domain" description="WGR" evidence="10">
    <location>
        <begin position="129"/>
        <end position="223"/>
    </location>
</feature>
<dbReference type="Pfam" id="PF02877">
    <property type="entry name" value="PARP_reg"/>
    <property type="match status" value="1"/>
</dbReference>
<dbReference type="STRING" id="451379.A0A0N5ACC3"/>
<dbReference type="GO" id="GO:0006302">
    <property type="term" value="P:double-strand break repair"/>
    <property type="evidence" value="ECO:0007669"/>
    <property type="project" value="TreeGrafter"/>
</dbReference>
<name>A0A0N5ACC3_9BILA</name>
<keyword evidence="6" id="KW-0539">Nucleus</keyword>
<dbReference type="Pfam" id="PF00644">
    <property type="entry name" value="PARP"/>
    <property type="match status" value="1"/>
</dbReference>
<evidence type="ECO:0000256" key="5">
    <source>
        <dbReference type="ARBA" id="ARBA00023027"/>
    </source>
</evidence>
<keyword evidence="5 7" id="KW-0520">NAD</keyword>
<dbReference type="PROSITE" id="PS51059">
    <property type="entry name" value="PARP_CATALYTIC"/>
    <property type="match status" value="1"/>
</dbReference>
<dbReference type="GO" id="GO:0005730">
    <property type="term" value="C:nucleolus"/>
    <property type="evidence" value="ECO:0007669"/>
    <property type="project" value="TreeGrafter"/>
</dbReference>
<evidence type="ECO:0000313" key="12">
    <source>
        <dbReference type="WBParaSite" id="SMUV_0000179901-mRNA-1"/>
    </source>
</evidence>
<evidence type="ECO:0000256" key="7">
    <source>
        <dbReference type="RuleBase" id="RU362114"/>
    </source>
</evidence>
<evidence type="ECO:0000259" key="9">
    <source>
        <dbReference type="PROSITE" id="PS51060"/>
    </source>
</evidence>
<dbReference type="SUPFAM" id="SSF47587">
    <property type="entry name" value="Domain of poly(ADP-ribose) polymerase"/>
    <property type="match status" value="1"/>
</dbReference>
<keyword evidence="11" id="KW-1185">Reference proteome</keyword>
<dbReference type="SUPFAM" id="SSF56399">
    <property type="entry name" value="ADP-ribosylation"/>
    <property type="match status" value="1"/>
</dbReference>
<feature type="domain" description="PARP alpha-helical" evidence="9">
    <location>
        <begin position="250"/>
        <end position="383"/>
    </location>
</feature>
<accession>A0A0N5ACC3</accession>
<organism evidence="11 12">
    <name type="scientific">Syphacia muris</name>
    <dbReference type="NCBI Taxonomy" id="451379"/>
    <lineage>
        <taxon>Eukaryota</taxon>
        <taxon>Metazoa</taxon>
        <taxon>Ecdysozoa</taxon>
        <taxon>Nematoda</taxon>
        <taxon>Chromadorea</taxon>
        <taxon>Rhabditida</taxon>
        <taxon>Spirurina</taxon>
        <taxon>Oxyuridomorpha</taxon>
        <taxon>Oxyuroidea</taxon>
        <taxon>Oxyuridae</taxon>
        <taxon>Syphacia</taxon>
    </lineage>
</organism>
<evidence type="ECO:0000256" key="3">
    <source>
        <dbReference type="ARBA" id="ARBA00022679"/>
    </source>
</evidence>
<dbReference type="GO" id="GO:0070212">
    <property type="term" value="P:protein poly-ADP-ribosylation"/>
    <property type="evidence" value="ECO:0007669"/>
    <property type="project" value="TreeGrafter"/>
</dbReference>
<dbReference type="WBParaSite" id="SMUV_0000179901-mRNA-1">
    <property type="protein sequence ID" value="SMUV_0000179901-mRNA-1"/>
    <property type="gene ID" value="SMUV_0000179901"/>
</dbReference>
<dbReference type="InterPro" id="IPR008893">
    <property type="entry name" value="WGR_domain"/>
</dbReference>
<evidence type="ECO:0000259" key="10">
    <source>
        <dbReference type="PROSITE" id="PS51977"/>
    </source>
</evidence>
<keyword evidence="3 7" id="KW-0808">Transferase</keyword>
<dbReference type="SMART" id="SM00773">
    <property type="entry name" value="WGR"/>
    <property type="match status" value="1"/>
</dbReference>
<keyword evidence="2 7" id="KW-0328">Glycosyltransferase</keyword>
<dbReference type="GO" id="GO:0016779">
    <property type="term" value="F:nucleotidyltransferase activity"/>
    <property type="evidence" value="ECO:0007669"/>
    <property type="project" value="UniProtKB-KW"/>
</dbReference>
<dbReference type="EC" id="2.4.2.-" evidence="7"/>
<dbReference type="PROSITE" id="PS51977">
    <property type="entry name" value="WGR"/>
    <property type="match status" value="1"/>
</dbReference>
<proteinExistence type="predicted"/>
<dbReference type="InterPro" id="IPR012317">
    <property type="entry name" value="Poly(ADP-ribose)pol_cat_dom"/>
</dbReference>
<evidence type="ECO:0000256" key="2">
    <source>
        <dbReference type="ARBA" id="ARBA00022676"/>
    </source>
</evidence>
<dbReference type="PROSITE" id="PS51060">
    <property type="entry name" value="PARP_ALPHA_HD"/>
    <property type="match status" value="1"/>
</dbReference>
<sequence>MILPCGWENTELLIALCKGTPEITGMINSSTYSSVTPLMVAKIRNQKKMVQIMTKLTKMGNIKLELPAVDDSTPETQYNINVDSETFLAKLSQKNQEENILNDKIQRKPHKNSGYEDLGEICTTKSANGKDIVCKILLTRTDLQYGSCGFHNYYRIELIKRKGVELYVLFTNWGRIGDPIGQYQRTPFSSFADANKEFCSIFKAKTGNEFTDIENFVEKPNRYKLLQVDHSVPQNIAELEIQLKPSRVLSMDDSKIVYWLINDISNVKRLQQRTRMVSNYNRLQVPFGRLSRNDILSAHAILVKLKNMTDELDRMRKNMKPVDEILVLLRKQAALSNEFYRLVPLGGFESLSLPIIDNDPVIKEYEKTIEDLLEFEIAGKLVTAAYEKKSTVDPFLYIKDALECEIELLDVEDTMTQFILQYIQNSSHSRIMGIFSLKSRHSNKQFNGNSLNVKDHVYLWHGTKPENLLSILKFGLVASPSSALQTGQIFGQVALGEVEEVQNVYQIHTEEKKSYDTLKINGDNAPDPLYNLTLEDGIRIPIGQVNRCAAKEGRLGYGTGVSYNEYIVSDKSHVTVRYLVAFR</sequence>
<evidence type="ECO:0000256" key="4">
    <source>
        <dbReference type="ARBA" id="ARBA00022695"/>
    </source>
</evidence>
<dbReference type="SUPFAM" id="SSF142921">
    <property type="entry name" value="WGR domain-like"/>
    <property type="match status" value="1"/>
</dbReference>
<keyword evidence="4" id="KW-0548">Nucleotidyltransferase</keyword>
<reference evidence="12" key="1">
    <citation type="submission" date="2017-02" db="UniProtKB">
        <authorList>
            <consortium name="WormBaseParasite"/>
        </authorList>
    </citation>
    <scope>IDENTIFICATION</scope>
</reference>